<sequence>MDTERPQALAPGVAPPERIELDGLVIRRWLLSDAEAQLQAIEASYDELHSWLSWLAEPLTLEKQQEYFRMNVADWPVNGNCNYGVFDSGGTLLASLGLHDRVGRRTLEIGYWCHTEHTGRGIITRAAGAVTEIGLSLPGIDHIEIHCDVTNERSAAVPRRLGYRLDRIQERAPRAPAESGREMIWVRDR</sequence>
<keyword evidence="2" id="KW-0012">Acyltransferase</keyword>
<dbReference type="EMBL" id="JAHKNI010000002">
    <property type="protein sequence ID" value="MBU3061615.1"/>
    <property type="molecule type" value="Genomic_DNA"/>
</dbReference>
<comment type="similarity">
    <text evidence="3">Belongs to the acetyltransferase family. RimJ subfamily.</text>
</comment>
<dbReference type="Gene3D" id="3.40.630.30">
    <property type="match status" value="1"/>
</dbReference>
<dbReference type="InterPro" id="IPR016181">
    <property type="entry name" value="Acyl_CoA_acyltransferase"/>
</dbReference>
<dbReference type="PROSITE" id="PS51186">
    <property type="entry name" value="GNAT"/>
    <property type="match status" value="1"/>
</dbReference>
<evidence type="ECO:0000256" key="1">
    <source>
        <dbReference type="ARBA" id="ARBA00022679"/>
    </source>
</evidence>
<feature type="domain" description="N-acetyltransferase" evidence="4">
    <location>
        <begin position="38"/>
        <end position="188"/>
    </location>
</feature>
<proteinExistence type="inferred from homology"/>
<evidence type="ECO:0000259" key="4">
    <source>
        <dbReference type="PROSITE" id="PS51186"/>
    </source>
</evidence>
<dbReference type="RefSeq" id="WP_215916470.1">
    <property type="nucleotide sequence ID" value="NZ_JAHKNI010000002.1"/>
</dbReference>
<name>A0ABS6AXD7_9NOCA</name>
<organism evidence="5 6">
    <name type="scientific">Nocardia albiluteola</name>
    <dbReference type="NCBI Taxonomy" id="2842303"/>
    <lineage>
        <taxon>Bacteria</taxon>
        <taxon>Bacillati</taxon>
        <taxon>Actinomycetota</taxon>
        <taxon>Actinomycetes</taxon>
        <taxon>Mycobacteriales</taxon>
        <taxon>Nocardiaceae</taxon>
        <taxon>Nocardia</taxon>
    </lineage>
</organism>
<keyword evidence="6" id="KW-1185">Reference proteome</keyword>
<protein>
    <submittedName>
        <fullName evidence="5">GNAT family N-acetyltransferase</fullName>
    </submittedName>
</protein>
<dbReference type="PANTHER" id="PTHR43792">
    <property type="entry name" value="GNAT FAMILY, PUTATIVE (AFU_ORTHOLOGUE AFUA_3G00765)-RELATED-RELATED"/>
    <property type="match status" value="1"/>
</dbReference>
<accession>A0ABS6AXD7</accession>
<dbReference type="PANTHER" id="PTHR43792:SF8">
    <property type="entry name" value="[RIBOSOMAL PROTEIN US5]-ALANINE N-ACETYLTRANSFERASE"/>
    <property type="match status" value="1"/>
</dbReference>
<reference evidence="5 6" key="1">
    <citation type="submission" date="2021-06" db="EMBL/GenBank/DDBJ databases">
        <title>Actinomycetes sequencing.</title>
        <authorList>
            <person name="Shan Q."/>
        </authorList>
    </citation>
    <scope>NUCLEOTIDE SEQUENCE [LARGE SCALE GENOMIC DNA]</scope>
    <source>
        <strain evidence="5 6">NEAU-G5</strain>
    </source>
</reference>
<dbReference type="Proteomes" id="UP000733379">
    <property type="component" value="Unassembled WGS sequence"/>
</dbReference>
<dbReference type="InterPro" id="IPR000182">
    <property type="entry name" value="GNAT_dom"/>
</dbReference>
<dbReference type="SUPFAM" id="SSF55729">
    <property type="entry name" value="Acyl-CoA N-acyltransferases (Nat)"/>
    <property type="match status" value="1"/>
</dbReference>
<keyword evidence="1" id="KW-0808">Transferase</keyword>
<evidence type="ECO:0000313" key="6">
    <source>
        <dbReference type="Proteomes" id="UP000733379"/>
    </source>
</evidence>
<dbReference type="InterPro" id="IPR051531">
    <property type="entry name" value="N-acetyltransferase"/>
</dbReference>
<evidence type="ECO:0000313" key="5">
    <source>
        <dbReference type="EMBL" id="MBU3061615.1"/>
    </source>
</evidence>
<gene>
    <name evidence="5" type="ORF">KO481_08770</name>
</gene>
<comment type="caution">
    <text evidence="5">The sequence shown here is derived from an EMBL/GenBank/DDBJ whole genome shotgun (WGS) entry which is preliminary data.</text>
</comment>
<dbReference type="Pfam" id="PF13302">
    <property type="entry name" value="Acetyltransf_3"/>
    <property type="match status" value="1"/>
</dbReference>
<evidence type="ECO:0000256" key="2">
    <source>
        <dbReference type="ARBA" id="ARBA00023315"/>
    </source>
</evidence>
<evidence type="ECO:0000256" key="3">
    <source>
        <dbReference type="ARBA" id="ARBA00038502"/>
    </source>
</evidence>